<dbReference type="OrthoDB" id="1920326at2759"/>
<evidence type="ECO:0000256" key="4">
    <source>
        <dbReference type="PROSITE-ProRule" id="PRU00723"/>
    </source>
</evidence>
<evidence type="ECO:0000313" key="8">
    <source>
        <dbReference type="Proteomes" id="UP000051952"/>
    </source>
</evidence>
<dbReference type="PROSITE" id="PS50103">
    <property type="entry name" value="ZF_C3H1"/>
    <property type="match status" value="1"/>
</dbReference>
<dbReference type="EMBL" id="CYKH01000459">
    <property type="protein sequence ID" value="CUF94983.1"/>
    <property type="molecule type" value="Genomic_DNA"/>
</dbReference>
<dbReference type="SMART" id="SM00356">
    <property type="entry name" value="ZnF_C3H1"/>
    <property type="match status" value="1"/>
</dbReference>
<feature type="domain" description="C3H1-type" evidence="6">
    <location>
        <begin position="138"/>
        <end position="165"/>
    </location>
</feature>
<dbReference type="Proteomes" id="UP000051952">
    <property type="component" value="Unassembled WGS sequence"/>
</dbReference>
<protein>
    <submittedName>
        <fullName evidence="7">Zinc finger protein, putative</fullName>
    </submittedName>
</protein>
<reference evidence="8" key="1">
    <citation type="submission" date="2015-09" db="EMBL/GenBank/DDBJ databases">
        <authorList>
            <consortium name="Pathogen Informatics"/>
        </authorList>
    </citation>
    <scope>NUCLEOTIDE SEQUENCE [LARGE SCALE GENOMIC DNA]</scope>
    <source>
        <strain evidence="8">Lake Konstanz</strain>
    </source>
</reference>
<evidence type="ECO:0000256" key="2">
    <source>
        <dbReference type="ARBA" id="ARBA00022771"/>
    </source>
</evidence>
<keyword evidence="2 4" id="KW-0863">Zinc-finger</keyword>
<sequence length="449" mass="49790">MVAFKLAHKELSKIQNTNQPRLTPLQRAEAKLQRRGLLRIHHEDDQYRVQSLESRLSSSAADGEVASTPPVSYTSVRVLSQDGHYIFSCDTRKADWYKKRNLAVEVKSSEHETPSNSVVGSEKGQVLRRVIQLTFDPKMKTKLCMHHQLGTCQVGEYCPYAHGPDELRTTTTEQQDPSSLTSTHGDPPLTRPLHNDDKCAICLSTSTSIKHAIVPPKLRKFLPKPFHCGTSDDFVLVCVQCNPRVRIVYDDAFKRVHEEACRVGGPDAEVNIHEVKRVVGYAQMLYASKQPTSCTPATDSVEAAPIVAVAAGVDDAPPPSGPHGTNKVPLSRLSEMSEYLRAHWKCSHMHLTHPHLLPVLEEDSQGNNTIHGFSPLFLEALVKVTPGDVRARASVRSLVGTDTEKAAAFVQRWRTVFVTNFKPAYCPWLDGSHKASTTVEATEDADCNH</sequence>
<keyword evidence="1 4" id="KW-0479">Metal-binding</keyword>
<organism evidence="7 8">
    <name type="scientific">Bodo saltans</name>
    <name type="common">Flagellated protozoan</name>
    <dbReference type="NCBI Taxonomy" id="75058"/>
    <lineage>
        <taxon>Eukaryota</taxon>
        <taxon>Discoba</taxon>
        <taxon>Euglenozoa</taxon>
        <taxon>Kinetoplastea</taxon>
        <taxon>Metakinetoplastina</taxon>
        <taxon>Eubodonida</taxon>
        <taxon>Bodonidae</taxon>
        <taxon>Bodo</taxon>
    </lineage>
</organism>
<evidence type="ECO:0000259" key="6">
    <source>
        <dbReference type="PROSITE" id="PS50103"/>
    </source>
</evidence>
<evidence type="ECO:0000256" key="3">
    <source>
        <dbReference type="ARBA" id="ARBA00022833"/>
    </source>
</evidence>
<keyword evidence="3 4" id="KW-0862">Zinc</keyword>
<dbReference type="GO" id="GO:0008270">
    <property type="term" value="F:zinc ion binding"/>
    <property type="evidence" value="ECO:0007669"/>
    <property type="project" value="UniProtKB-KW"/>
</dbReference>
<dbReference type="Gene3D" id="4.10.1000.10">
    <property type="entry name" value="Zinc finger, CCCH-type"/>
    <property type="match status" value="1"/>
</dbReference>
<evidence type="ECO:0000256" key="5">
    <source>
        <dbReference type="SAM" id="MobiDB-lite"/>
    </source>
</evidence>
<name>A0A0S4IZU9_BODSA</name>
<gene>
    <name evidence="7" type="ORF">BSAL_04095</name>
</gene>
<proteinExistence type="predicted"/>
<dbReference type="InterPro" id="IPR000571">
    <property type="entry name" value="Znf_CCCH"/>
</dbReference>
<dbReference type="AlphaFoldDB" id="A0A0S4IZU9"/>
<dbReference type="SUPFAM" id="SSF90229">
    <property type="entry name" value="CCCH zinc finger"/>
    <property type="match status" value="1"/>
</dbReference>
<dbReference type="Pfam" id="PF00642">
    <property type="entry name" value="zf-CCCH"/>
    <property type="match status" value="1"/>
</dbReference>
<evidence type="ECO:0000313" key="7">
    <source>
        <dbReference type="EMBL" id="CUF94983.1"/>
    </source>
</evidence>
<dbReference type="InterPro" id="IPR036855">
    <property type="entry name" value="Znf_CCCH_sf"/>
</dbReference>
<accession>A0A0S4IZU9</accession>
<evidence type="ECO:0000256" key="1">
    <source>
        <dbReference type="ARBA" id="ARBA00022723"/>
    </source>
</evidence>
<feature type="region of interest" description="Disordered" evidence="5">
    <location>
        <begin position="165"/>
        <end position="192"/>
    </location>
</feature>
<dbReference type="VEuPathDB" id="TriTrypDB:BSAL_04095"/>
<keyword evidence="8" id="KW-1185">Reference proteome</keyword>
<feature type="zinc finger region" description="C3H1-type" evidence="4">
    <location>
        <begin position="138"/>
        <end position="165"/>
    </location>
</feature>
<feature type="compositionally biased region" description="Polar residues" evidence="5">
    <location>
        <begin position="169"/>
        <end position="184"/>
    </location>
</feature>